<proteinExistence type="predicted"/>
<keyword evidence="3" id="KW-1185">Reference proteome</keyword>
<feature type="transmembrane region" description="Helical" evidence="1">
    <location>
        <begin position="87"/>
        <end position="108"/>
    </location>
</feature>
<dbReference type="EMBL" id="QGGY01000001">
    <property type="protein sequence ID" value="PWJ79234.1"/>
    <property type="molecule type" value="Genomic_DNA"/>
</dbReference>
<accession>A0AB73TAU3</accession>
<name>A0AB73TAU3_9FIRM</name>
<dbReference type="AlphaFoldDB" id="A0AB73TAU3"/>
<dbReference type="CDD" id="cd21807">
    <property type="entry name" value="ABC-2_lan_permease_MutE_EpiE-like"/>
    <property type="match status" value="1"/>
</dbReference>
<feature type="transmembrane region" description="Helical" evidence="1">
    <location>
        <begin position="212"/>
        <end position="230"/>
    </location>
</feature>
<comment type="caution">
    <text evidence="2">The sequence shown here is derived from an EMBL/GenBank/DDBJ whole genome shotgun (WGS) entry which is preliminary data.</text>
</comment>
<organism evidence="2 3">
    <name type="scientific">Murimonas intestini</name>
    <dbReference type="NCBI Taxonomy" id="1337051"/>
    <lineage>
        <taxon>Bacteria</taxon>
        <taxon>Bacillati</taxon>
        <taxon>Bacillota</taxon>
        <taxon>Clostridia</taxon>
        <taxon>Lachnospirales</taxon>
        <taxon>Lachnospiraceae</taxon>
        <taxon>Murimonas</taxon>
    </lineage>
</organism>
<dbReference type="RefSeq" id="WP_109624629.1">
    <property type="nucleotide sequence ID" value="NZ_JANKBI010000001.1"/>
</dbReference>
<keyword evidence="1" id="KW-0472">Membrane</keyword>
<keyword evidence="1" id="KW-1133">Transmembrane helix</keyword>
<reference evidence="2 3" key="1">
    <citation type="submission" date="2018-05" db="EMBL/GenBank/DDBJ databases">
        <authorList>
            <person name="Goeker M."/>
            <person name="Huntemann M."/>
            <person name="Clum A."/>
            <person name="Pillay M."/>
            <person name="Palaniappan K."/>
            <person name="Varghese N."/>
            <person name="Mikhailova N."/>
            <person name="Stamatis D."/>
            <person name="Reddy T."/>
            <person name="Daum C."/>
            <person name="Shapiro N."/>
            <person name="Ivanova N."/>
            <person name="Kyrpides N."/>
            <person name="Woyke T."/>
        </authorList>
    </citation>
    <scope>NUCLEOTIDE SEQUENCE [LARGE SCALE GENOMIC DNA]</scope>
    <source>
        <strain evidence="2 3">DSM 26524</strain>
    </source>
</reference>
<protein>
    <submittedName>
        <fullName evidence="2">ABC-2 type transport system permease protein</fullName>
    </submittedName>
</protein>
<feature type="transmembrane region" description="Helical" evidence="1">
    <location>
        <begin position="120"/>
        <end position="138"/>
    </location>
</feature>
<dbReference type="InterPro" id="IPR021205">
    <property type="entry name" value="Lanti_perm_SpaE/MutE/EpiE-like"/>
</dbReference>
<keyword evidence="1" id="KW-0812">Transmembrane</keyword>
<feature type="transmembrane region" description="Helical" evidence="1">
    <location>
        <begin position="47"/>
        <end position="66"/>
    </location>
</feature>
<evidence type="ECO:0000256" key="1">
    <source>
        <dbReference type="SAM" id="Phobius"/>
    </source>
</evidence>
<dbReference type="NCBIfam" id="TIGR03732">
    <property type="entry name" value="lanti_perm_MutE"/>
    <property type="match status" value="1"/>
</dbReference>
<sequence length="240" mass="26513">MSTLIRSEILKTKHTFPLRLVIISPLFTILLGLVLSGTSAQPASYNWWYEILLPITLSILCASTIIREKKTHYQNVLCLSSSRNKVWLSKMTAVAILLLISNLIMWIGCTILGTVAETKISILNGFVSCILLTVTYLWQIPFIMMLCKFGSYLFSILLSIGGNVIISLLGAEKNYFLINLYAIPARIVCPFLGIHPNGLAIETGSYLLDKGIVFPALFISLVTAALLTILSSKLLSNEVK</sequence>
<gene>
    <name evidence="2" type="ORF">C7383_101615</name>
</gene>
<dbReference type="Pfam" id="PF12730">
    <property type="entry name" value="ABC2_membrane_4"/>
    <property type="match status" value="1"/>
</dbReference>
<evidence type="ECO:0000313" key="3">
    <source>
        <dbReference type="Proteomes" id="UP000245412"/>
    </source>
</evidence>
<feature type="transmembrane region" description="Helical" evidence="1">
    <location>
        <begin position="150"/>
        <end position="171"/>
    </location>
</feature>
<dbReference type="Proteomes" id="UP000245412">
    <property type="component" value="Unassembled WGS sequence"/>
</dbReference>
<feature type="transmembrane region" description="Helical" evidence="1">
    <location>
        <begin position="16"/>
        <end position="35"/>
    </location>
</feature>
<evidence type="ECO:0000313" key="2">
    <source>
        <dbReference type="EMBL" id="PWJ79234.1"/>
    </source>
</evidence>